<accession>A0A1L8D0H7</accession>
<dbReference type="InterPro" id="IPR011701">
    <property type="entry name" value="MFS"/>
</dbReference>
<evidence type="ECO:0000256" key="1">
    <source>
        <dbReference type="ARBA" id="ARBA00004651"/>
    </source>
</evidence>
<keyword evidence="2" id="KW-0813">Transport</keyword>
<sequence length="410" mass="44881">MKEQSLIKSFITAGKSAKKFLISQLFVNFGYGIYQVLFNLYLKQLGLGMDVAGQVVAASSLAQALFMIPAGYIGDRYGRRRFIFWGSFVAGIMLIFQGIFETSGLIILAAFLFGLGFSVLVVNGVPYLAEVSRPGEEVRLIGFHYSSIMIASMLGNFGGGALTDILARILSLKDSYRVSLILGALIFLAGNLFLTHLEKGRKVEVKEDFTLIIKGIFADQKDFKVFKTIFLFSLLVGTGSGLFMPYLNLYFANRFGVSNTFIGLTLAGAQGLTSLAMAFGTKAAQYLGLVRAFVLFNFVSLPFTVYLGYVPSIGLAVLVFLVRHALMNAGTPLFQSANVLVVDPGRKGLILSLNQATFSLGWALGGPLNALIFKSGGYPLIFWTVGILYFTGTYLYYLEFKKFSYLGQEK</sequence>
<dbReference type="PANTHER" id="PTHR23520">
    <property type="entry name" value="TRANSPORTER, PUTATIVE (AFU_ORTHOLOGUE AFUA_3G04000)-RELATED"/>
    <property type="match status" value="1"/>
</dbReference>
<evidence type="ECO:0000256" key="6">
    <source>
        <dbReference type="SAM" id="Phobius"/>
    </source>
</evidence>
<dbReference type="STRING" id="661089.ciss_06180"/>
<dbReference type="PANTHER" id="PTHR23520:SF5">
    <property type="entry name" value="TRANSPORTER, PUTATIVE (AFU_ORTHOLOGUE AFUA_3G04000)-RELATED"/>
    <property type="match status" value="1"/>
</dbReference>
<evidence type="ECO:0000256" key="3">
    <source>
        <dbReference type="ARBA" id="ARBA00022692"/>
    </source>
</evidence>
<evidence type="ECO:0000256" key="4">
    <source>
        <dbReference type="ARBA" id="ARBA00022989"/>
    </source>
</evidence>
<feature type="transmembrane region" description="Helical" evidence="6">
    <location>
        <begin position="261"/>
        <end position="279"/>
    </location>
</feature>
<feature type="transmembrane region" description="Helical" evidence="6">
    <location>
        <begin position="20"/>
        <end position="42"/>
    </location>
</feature>
<dbReference type="InterPro" id="IPR036259">
    <property type="entry name" value="MFS_trans_sf"/>
</dbReference>
<evidence type="ECO:0000313" key="9">
    <source>
        <dbReference type="Proteomes" id="UP000187338"/>
    </source>
</evidence>
<evidence type="ECO:0000256" key="5">
    <source>
        <dbReference type="ARBA" id="ARBA00023136"/>
    </source>
</evidence>
<dbReference type="Gene3D" id="1.20.1250.20">
    <property type="entry name" value="MFS general substrate transporter like domains"/>
    <property type="match status" value="2"/>
</dbReference>
<name>A0A1L8D0H7_9THEO</name>
<gene>
    <name evidence="8" type="ORF">ciss_06180</name>
</gene>
<reference evidence="9" key="1">
    <citation type="submission" date="2016-12" db="EMBL/GenBank/DDBJ databases">
        <title>Draft Genome Sequences od Carboxydothermus pertinax and islandicus, Hydrogenogenic Carboxydotrophic Bacteria.</title>
        <authorList>
            <person name="Fukuyama Y."/>
            <person name="Ohmae K."/>
            <person name="Yoneda Y."/>
            <person name="Yoshida T."/>
            <person name="Sako Y."/>
        </authorList>
    </citation>
    <scope>NUCLEOTIDE SEQUENCE [LARGE SCALE GENOMIC DNA]</scope>
    <source>
        <strain evidence="9">SET</strain>
    </source>
</reference>
<dbReference type="AlphaFoldDB" id="A0A1L8D0H7"/>
<keyword evidence="9" id="KW-1185">Reference proteome</keyword>
<comment type="caution">
    <text evidence="8">The sequence shown here is derived from an EMBL/GenBank/DDBJ whole genome shotgun (WGS) entry which is preliminary data.</text>
</comment>
<evidence type="ECO:0000313" key="8">
    <source>
        <dbReference type="EMBL" id="GAV24685.1"/>
    </source>
</evidence>
<dbReference type="EMBL" id="BDJL01000012">
    <property type="protein sequence ID" value="GAV24685.1"/>
    <property type="molecule type" value="Genomic_DNA"/>
</dbReference>
<dbReference type="PROSITE" id="PS50850">
    <property type="entry name" value="MFS"/>
    <property type="match status" value="1"/>
</dbReference>
<feature type="transmembrane region" description="Helical" evidence="6">
    <location>
        <begin position="54"/>
        <end position="73"/>
    </location>
</feature>
<dbReference type="Pfam" id="PF07690">
    <property type="entry name" value="MFS_1"/>
    <property type="match status" value="2"/>
</dbReference>
<evidence type="ECO:0000256" key="2">
    <source>
        <dbReference type="ARBA" id="ARBA00022448"/>
    </source>
</evidence>
<keyword evidence="3 6" id="KW-0812">Transmembrane</keyword>
<proteinExistence type="predicted"/>
<feature type="transmembrane region" description="Helical" evidence="6">
    <location>
        <begin position="106"/>
        <end position="129"/>
    </location>
</feature>
<keyword evidence="4 6" id="KW-1133">Transmembrane helix</keyword>
<dbReference type="GO" id="GO:0022857">
    <property type="term" value="F:transmembrane transporter activity"/>
    <property type="evidence" value="ECO:0007669"/>
    <property type="project" value="InterPro"/>
</dbReference>
<dbReference type="Proteomes" id="UP000187338">
    <property type="component" value="Unassembled WGS sequence"/>
</dbReference>
<feature type="transmembrane region" description="Helical" evidence="6">
    <location>
        <begin position="229"/>
        <end position="249"/>
    </location>
</feature>
<dbReference type="OrthoDB" id="9810492at2"/>
<dbReference type="InterPro" id="IPR020846">
    <property type="entry name" value="MFS_dom"/>
</dbReference>
<feature type="transmembrane region" description="Helical" evidence="6">
    <location>
        <begin position="82"/>
        <end position="100"/>
    </location>
</feature>
<organism evidence="8 9">
    <name type="scientific">Carboxydothermus islandicus</name>
    <dbReference type="NCBI Taxonomy" id="661089"/>
    <lineage>
        <taxon>Bacteria</taxon>
        <taxon>Bacillati</taxon>
        <taxon>Bacillota</taxon>
        <taxon>Clostridia</taxon>
        <taxon>Thermoanaerobacterales</taxon>
        <taxon>Thermoanaerobacteraceae</taxon>
        <taxon>Carboxydothermus</taxon>
    </lineage>
</organism>
<feature type="domain" description="Major facilitator superfamily (MFS) profile" evidence="7">
    <location>
        <begin position="16"/>
        <end position="404"/>
    </location>
</feature>
<feature type="transmembrane region" description="Helical" evidence="6">
    <location>
        <begin position="309"/>
        <end position="327"/>
    </location>
</feature>
<dbReference type="RefSeq" id="WP_075864872.1">
    <property type="nucleotide sequence ID" value="NZ_BDJL01000012.1"/>
</dbReference>
<dbReference type="GO" id="GO:0005886">
    <property type="term" value="C:plasma membrane"/>
    <property type="evidence" value="ECO:0007669"/>
    <property type="project" value="UniProtKB-SubCell"/>
</dbReference>
<keyword evidence="5 6" id="KW-0472">Membrane</keyword>
<feature type="transmembrane region" description="Helical" evidence="6">
    <location>
        <begin position="175"/>
        <end position="194"/>
    </location>
</feature>
<evidence type="ECO:0000259" key="7">
    <source>
        <dbReference type="PROSITE" id="PS50850"/>
    </source>
</evidence>
<comment type="subcellular location">
    <subcellularLocation>
        <location evidence="1">Cell membrane</location>
        <topology evidence="1">Multi-pass membrane protein</topology>
    </subcellularLocation>
</comment>
<dbReference type="SUPFAM" id="SSF103473">
    <property type="entry name" value="MFS general substrate transporter"/>
    <property type="match status" value="1"/>
</dbReference>
<feature type="transmembrane region" description="Helical" evidence="6">
    <location>
        <begin position="141"/>
        <end position="163"/>
    </location>
</feature>
<feature type="transmembrane region" description="Helical" evidence="6">
    <location>
        <begin position="380"/>
        <end position="398"/>
    </location>
</feature>
<protein>
    <submittedName>
        <fullName evidence="8">MFS transporter</fullName>
    </submittedName>
</protein>